<comment type="similarity">
    <text evidence="7">Belongs to the CENP-H/MCM16 family.</text>
</comment>
<evidence type="ECO:0000256" key="6">
    <source>
        <dbReference type="ARBA" id="ARBA00023328"/>
    </source>
</evidence>
<proteinExistence type="inferred from homology"/>
<evidence type="ECO:0000256" key="2">
    <source>
        <dbReference type="ARBA" id="ARBA00004629"/>
    </source>
</evidence>
<evidence type="ECO:0000313" key="10">
    <source>
        <dbReference type="EMBL" id="KAJ1984759.1"/>
    </source>
</evidence>
<keyword evidence="3" id="KW-0158">Chromosome</keyword>
<comment type="subcellular location">
    <subcellularLocation>
        <location evidence="2">Chromosome</location>
        <location evidence="2">Centromere</location>
        <location evidence="2">Kinetochore</location>
    </subcellularLocation>
    <subcellularLocation>
        <location evidence="1">Nucleus</location>
    </subcellularLocation>
</comment>
<dbReference type="InterPro" id="IPR008426">
    <property type="entry name" value="CENP-H_C"/>
</dbReference>
<dbReference type="PANTHER" id="PTHR48122">
    <property type="entry name" value="CENTROMERE PROTEIN H"/>
    <property type="match status" value="1"/>
</dbReference>
<dbReference type="Proteomes" id="UP001151582">
    <property type="component" value="Unassembled WGS sequence"/>
</dbReference>
<feature type="domain" description="Centromere protein H C-terminal" evidence="9">
    <location>
        <begin position="67"/>
        <end position="255"/>
    </location>
</feature>
<evidence type="ECO:0000256" key="1">
    <source>
        <dbReference type="ARBA" id="ARBA00004123"/>
    </source>
</evidence>
<keyword evidence="8" id="KW-0175">Coiled coil</keyword>
<keyword evidence="11" id="KW-1185">Reference proteome</keyword>
<reference evidence="10" key="1">
    <citation type="submission" date="2022-07" db="EMBL/GenBank/DDBJ databases">
        <title>Phylogenomic reconstructions and comparative analyses of Kickxellomycotina fungi.</title>
        <authorList>
            <person name="Reynolds N.K."/>
            <person name="Stajich J.E."/>
            <person name="Barry K."/>
            <person name="Grigoriev I.V."/>
            <person name="Crous P."/>
            <person name="Smith M.E."/>
        </authorList>
    </citation>
    <scope>NUCLEOTIDE SEQUENCE</scope>
    <source>
        <strain evidence="10">RSA 567</strain>
    </source>
</reference>
<organism evidence="10 11">
    <name type="scientific">Dimargaris verticillata</name>
    <dbReference type="NCBI Taxonomy" id="2761393"/>
    <lineage>
        <taxon>Eukaryota</taxon>
        <taxon>Fungi</taxon>
        <taxon>Fungi incertae sedis</taxon>
        <taxon>Zoopagomycota</taxon>
        <taxon>Kickxellomycotina</taxon>
        <taxon>Dimargaritomycetes</taxon>
        <taxon>Dimargaritales</taxon>
        <taxon>Dimargaritaceae</taxon>
        <taxon>Dimargaris</taxon>
    </lineage>
</organism>
<dbReference type="GO" id="GO:0000776">
    <property type="term" value="C:kinetochore"/>
    <property type="evidence" value="ECO:0007669"/>
    <property type="project" value="UniProtKB-KW"/>
</dbReference>
<keyword evidence="4" id="KW-0995">Kinetochore</keyword>
<dbReference type="OrthoDB" id="2274804at2759"/>
<gene>
    <name evidence="10" type="ORF">H4R34_000447</name>
</gene>
<dbReference type="PANTHER" id="PTHR48122:SF1">
    <property type="entry name" value="CENTROMERE PROTEIN H"/>
    <property type="match status" value="1"/>
</dbReference>
<sequence>MTTFADLTALADTLLHTVLQAPVDVKPWTCRHGSQPLSRADYDQYCTAQATVNQRNRQEEIEIAQDLEAYVHQQPPVPATADNAEALLQQTIDSLKKELAYQVARHQLQTTIQSNLTLAETVTQVATVPPNDRRHDERTVAKAIIRRDELSIQLAQANHALSKLNDELYQVEAEIRQRHQQNQVIMTQVQALRQDQSTAHPLANDRRTSKQLRQLDTEQTQLTSRLHILQNVLQGLILESGLNWAQDKQLREMMRRLGEME</sequence>
<dbReference type="GO" id="GO:0007059">
    <property type="term" value="P:chromosome segregation"/>
    <property type="evidence" value="ECO:0007669"/>
    <property type="project" value="TreeGrafter"/>
</dbReference>
<accession>A0A9W8BD90</accession>
<dbReference type="GO" id="GO:0005634">
    <property type="term" value="C:nucleus"/>
    <property type="evidence" value="ECO:0007669"/>
    <property type="project" value="UniProtKB-SubCell"/>
</dbReference>
<evidence type="ECO:0000256" key="8">
    <source>
        <dbReference type="SAM" id="Coils"/>
    </source>
</evidence>
<evidence type="ECO:0000256" key="5">
    <source>
        <dbReference type="ARBA" id="ARBA00023242"/>
    </source>
</evidence>
<dbReference type="EMBL" id="JANBQB010000011">
    <property type="protein sequence ID" value="KAJ1984759.1"/>
    <property type="molecule type" value="Genomic_DNA"/>
</dbReference>
<feature type="coiled-coil region" evidence="8">
    <location>
        <begin position="147"/>
        <end position="174"/>
    </location>
</feature>
<evidence type="ECO:0000259" key="9">
    <source>
        <dbReference type="Pfam" id="PF05837"/>
    </source>
</evidence>
<protein>
    <recommendedName>
        <fullName evidence="9">Centromere protein H C-terminal domain-containing protein</fullName>
    </recommendedName>
</protein>
<dbReference type="InterPro" id="IPR040034">
    <property type="entry name" value="CENP-H"/>
</dbReference>
<dbReference type="AlphaFoldDB" id="A0A9W8BD90"/>
<evidence type="ECO:0000256" key="4">
    <source>
        <dbReference type="ARBA" id="ARBA00022838"/>
    </source>
</evidence>
<keyword evidence="5" id="KW-0539">Nucleus</keyword>
<evidence type="ECO:0000313" key="11">
    <source>
        <dbReference type="Proteomes" id="UP001151582"/>
    </source>
</evidence>
<dbReference type="GO" id="GO:0043515">
    <property type="term" value="F:kinetochore binding"/>
    <property type="evidence" value="ECO:0007669"/>
    <property type="project" value="TreeGrafter"/>
</dbReference>
<evidence type="ECO:0000256" key="7">
    <source>
        <dbReference type="ARBA" id="ARBA00025735"/>
    </source>
</evidence>
<comment type="caution">
    <text evidence="10">The sequence shown here is derived from an EMBL/GenBank/DDBJ whole genome shotgun (WGS) entry which is preliminary data.</text>
</comment>
<name>A0A9W8BD90_9FUNG</name>
<dbReference type="GO" id="GO:0051382">
    <property type="term" value="P:kinetochore assembly"/>
    <property type="evidence" value="ECO:0007669"/>
    <property type="project" value="InterPro"/>
</dbReference>
<keyword evidence="6" id="KW-0137">Centromere</keyword>
<evidence type="ECO:0000256" key="3">
    <source>
        <dbReference type="ARBA" id="ARBA00022454"/>
    </source>
</evidence>
<dbReference type="GO" id="GO:0007052">
    <property type="term" value="P:mitotic spindle organization"/>
    <property type="evidence" value="ECO:0007669"/>
    <property type="project" value="TreeGrafter"/>
</dbReference>
<dbReference type="Pfam" id="PF05837">
    <property type="entry name" value="CENP-H"/>
    <property type="match status" value="1"/>
</dbReference>